<dbReference type="EMBL" id="CP011390">
    <property type="protein sequence ID" value="ANE50968.1"/>
    <property type="molecule type" value="Genomic_DNA"/>
</dbReference>
<dbReference type="Proteomes" id="UP000077177">
    <property type="component" value="Chromosome"/>
</dbReference>
<keyword evidence="1" id="KW-1133">Transmembrane helix</keyword>
<accession>A0A172TVG9</accession>
<gene>
    <name evidence="2" type="ORF">SY85_11095</name>
</gene>
<evidence type="ECO:0000313" key="3">
    <source>
        <dbReference type="Proteomes" id="UP000077177"/>
    </source>
</evidence>
<dbReference type="AlphaFoldDB" id="A0A172TVG9"/>
<organism evidence="2 3">
    <name type="scientific">Flavisolibacter tropicus</name>
    <dbReference type="NCBI Taxonomy" id="1492898"/>
    <lineage>
        <taxon>Bacteria</taxon>
        <taxon>Pseudomonadati</taxon>
        <taxon>Bacteroidota</taxon>
        <taxon>Chitinophagia</taxon>
        <taxon>Chitinophagales</taxon>
        <taxon>Chitinophagaceae</taxon>
        <taxon>Flavisolibacter</taxon>
    </lineage>
</organism>
<protein>
    <submittedName>
        <fullName evidence="2">Uncharacterized protein</fullName>
    </submittedName>
</protein>
<reference evidence="2 3" key="2">
    <citation type="journal article" date="2016" name="Int. J. Syst. Evol. Microbiol.">
        <title>Flavisolibacter tropicus sp. nov., isolated from tropical soil.</title>
        <authorList>
            <person name="Lee J.J."/>
            <person name="Kang M.S."/>
            <person name="Kim G.S."/>
            <person name="Lee C.S."/>
            <person name="Lim S."/>
            <person name="Lee J."/>
            <person name="Roh S.H."/>
            <person name="Kang H."/>
            <person name="Ha J.M."/>
            <person name="Bae S."/>
            <person name="Jung H.Y."/>
            <person name="Kim M.K."/>
        </authorList>
    </citation>
    <scope>NUCLEOTIDE SEQUENCE [LARGE SCALE GENOMIC DNA]</scope>
    <source>
        <strain evidence="2 3">LCS9</strain>
    </source>
</reference>
<name>A0A172TVG9_9BACT</name>
<feature type="transmembrane region" description="Helical" evidence="1">
    <location>
        <begin position="16"/>
        <end position="33"/>
    </location>
</feature>
<reference evidence="3" key="1">
    <citation type="submission" date="2015-01" db="EMBL/GenBank/DDBJ databases">
        <title>Flavisolibacter sp./LCS9/ whole genome sequencing.</title>
        <authorList>
            <person name="Kim M.K."/>
            <person name="Srinivasan S."/>
            <person name="Lee J.-J."/>
        </authorList>
    </citation>
    <scope>NUCLEOTIDE SEQUENCE [LARGE SCALE GENOMIC DNA]</scope>
    <source>
        <strain evidence="3">LCS9</strain>
    </source>
</reference>
<dbReference type="STRING" id="1492898.SY85_11095"/>
<dbReference type="KEGG" id="fla:SY85_11095"/>
<keyword evidence="1" id="KW-0472">Membrane</keyword>
<evidence type="ECO:0000256" key="1">
    <source>
        <dbReference type="SAM" id="Phobius"/>
    </source>
</evidence>
<proteinExistence type="predicted"/>
<evidence type="ECO:0000313" key="2">
    <source>
        <dbReference type="EMBL" id="ANE50968.1"/>
    </source>
</evidence>
<sequence>MFLHFFKHLYKREPKLFYLFGSFFIIQVCFSLIKLEVTPFFLYGMFSEKAIPSDTLTERSIWIDGKQLKNTDLLHKEHLVLEETAKKYVLLKKNESIDIVQTRVEEKYGFLTRSPIYPFLQERIYNKASDIPAFEHWFKQTCERLLNKEVQQVSIKEDTYLINPERTQLKQISSEVIHSF</sequence>
<keyword evidence="1" id="KW-0812">Transmembrane</keyword>
<keyword evidence="3" id="KW-1185">Reference proteome</keyword>